<dbReference type="Gene3D" id="3.40.50.720">
    <property type="entry name" value="NAD(P)-binding Rossmann-like Domain"/>
    <property type="match status" value="1"/>
</dbReference>
<organism evidence="2 3">
    <name type="scientific">Galerina marginata (strain CBS 339.88)</name>
    <dbReference type="NCBI Taxonomy" id="685588"/>
    <lineage>
        <taxon>Eukaryota</taxon>
        <taxon>Fungi</taxon>
        <taxon>Dikarya</taxon>
        <taxon>Basidiomycota</taxon>
        <taxon>Agaricomycotina</taxon>
        <taxon>Agaricomycetes</taxon>
        <taxon>Agaricomycetidae</taxon>
        <taxon>Agaricales</taxon>
        <taxon>Agaricineae</taxon>
        <taxon>Strophariaceae</taxon>
        <taxon>Galerina</taxon>
    </lineage>
</organism>
<feature type="domain" description="Phosphogluconate dehydrogenase NAD-binding putative C-terminal" evidence="1">
    <location>
        <begin position="158"/>
        <end position="225"/>
    </location>
</feature>
<dbReference type="HOGENOM" id="CLU_052530_0_0_1"/>
<gene>
    <name evidence="2" type="ORF">GALMADRAFT_249330</name>
</gene>
<evidence type="ECO:0000259" key="1">
    <source>
        <dbReference type="Pfam" id="PF09130"/>
    </source>
</evidence>
<dbReference type="InterPro" id="IPR036291">
    <property type="entry name" value="NAD(P)-bd_dom_sf"/>
</dbReference>
<protein>
    <recommendedName>
        <fullName evidence="1">Phosphogluconate dehydrogenase NAD-binding putative C-terminal domain-containing protein</fullName>
    </recommendedName>
</protein>
<dbReference type="Gene3D" id="1.10.1040.10">
    <property type="entry name" value="N-(1-d-carboxylethyl)-l-norvaline Dehydrogenase, domain 2"/>
    <property type="match status" value="1"/>
</dbReference>
<accession>A0A067SWJ3</accession>
<dbReference type="EMBL" id="KL142381">
    <property type="protein sequence ID" value="KDR75310.1"/>
    <property type="molecule type" value="Genomic_DNA"/>
</dbReference>
<name>A0A067SWJ3_GALM3</name>
<dbReference type="InterPro" id="IPR008927">
    <property type="entry name" value="6-PGluconate_DH-like_C_sf"/>
</dbReference>
<dbReference type="InterPro" id="IPR015814">
    <property type="entry name" value="Pgluconate_DH_NAD-bd_C"/>
</dbReference>
<evidence type="ECO:0000313" key="2">
    <source>
        <dbReference type="EMBL" id="KDR75310.1"/>
    </source>
</evidence>
<reference evidence="3" key="1">
    <citation type="journal article" date="2014" name="Proc. Natl. Acad. Sci. U.S.A.">
        <title>Extensive sampling of basidiomycete genomes demonstrates inadequacy of the white-rot/brown-rot paradigm for wood decay fungi.</title>
        <authorList>
            <person name="Riley R."/>
            <person name="Salamov A.A."/>
            <person name="Brown D.W."/>
            <person name="Nagy L.G."/>
            <person name="Floudas D."/>
            <person name="Held B.W."/>
            <person name="Levasseur A."/>
            <person name="Lombard V."/>
            <person name="Morin E."/>
            <person name="Otillar R."/>
            <person name="Lindquist E.A."/>
            <person name="Sun H."/>
            <person name="LaButti K.M."/>
            <person name="Schmutz J."/>
            <person name="Jabbour D."/>
            <person name="Luo H."/>
            <person name="Baker S.E."/>
            <person name="Pisabarro A.G."/>
            <person name="Walton J.D."/>
            <person name="Blanchette R.A."/>
            <person name="Henrissat B."/>
            <person name="Martin F."/>
            <person name="Cullen D."/>
            <person name="Hibbett D.S."/>
            <person name="Grigoriev I.V."/>
        </authorList>
    </citation>
    <scope>NUCLEOTIDE SEQUENCE [LARGE SCALE GENOMIC DNA]</scope>
    <source>
        <strain evidence="3">CBS 339.88</strain>
    </source>
</reference>
<dbReference type="InterPro" id="IPR013328">
    <property type="entry name" value="6PGD_dom2"/>
</dbReference>
<dbReference type="STRING" id="685588.A0A067SWJ3"/>
<sequence length="250" mass="26890">MVDASWTDIIQKADIVLSVIPPRDAVSFAERLLREFNLVKRVHKDPLVFADCNAVNVGTIKNIAALFSDTPITFLDACIIGGPPSGNYVPTVYACAEPIDEQGLRQFEKAVSKSGIKVRVLSGEGTGISDASALKMSYAGISKGLTGLFTTIILAAHANSPATSDALLQELSESQPDLLARITRAVPAMIPKAYRWIGEMEEIAGFVGDGEGDIYQGVSKIYSRVERSLAGDKTDVETLKDFVEAAKKRI</sequence>
<dbReference type="SUPFAM" id="SSF48179">
    <property type="entry name" value="6-phosphogluconate dehydrogenase C-terminal domain-like"/>
    <property type="match status" value="1"/>
</dbReference>
<dbReference type="Proteomes" id="UP000027222">
    <property type="component" value="Unassembled WGS sequence"/>
</dbReference>
<dbReference type="SUPFAM" id="SSF51735">
    <property type="entry name" value="NAD(P)-binding Rossmann-fold domains"/>
    <property type="match status" value="1"/>
</dbReference>
<evidence type="ECO:0000313" key="3">
    <source>
        <dbReference type="Proteomes" id="UP000027222"/>
    </source>
</evidence>
<dbReference type="AlphaFoldDB" id="A0A067SWJ3"/>
<keyword evidence="3" id="KW-1185">Reference proteome</keyword>
<proteinExistence type="predicted"/>
<dbReference type="Pfam" id="PF09130">
    <property type="entry name" value="DUF1932"/>
    <property type="match status" value="1"/>
</dbReference>
<dbReference type="OrthoDB" id="9988102at2759"/>